<dbReference type="EMBL" id="JAJBZG010000005">
    <property type="protein sequence ID" value="MCB7481598.1"/>
    <property type="molecule type" value="Genomic_DNA"/>
</dbReference>
<protein>
    <submittedName>
        <fullName evidence="3">WYL domain-containing protein</fullName>
    </submittedName>
</protein>
<proteinExistence type="predicted"/>
<dbReference type="Pfam" id="PF25583">
    <property type="entry name" value="WCX"/>
    <property type="match status" value="1"/>
</dbReference>
<name>A0A9X1LJM7_9FLAO</name>
<evidence type="ECO:0000259" key="1">
    <source>
        <dbReference type="Pfam" id="PF13280"/>
    </source>
</evidence>
<dbReference type="Pfam" id="PF13280">
    <property type="entry name" value="WYL"/>
    <property type="match status" value="1"/>
</dbReference>
<dbReference type="Proteomes" id="UP001139414">
    <property type="component" value="Unassembled WGS sequence"/>
</dbReference>
<dbReference type="RefSeq" id="WP_229340708.1">
    <property type="nucleotide sequence ID" value="NZ_JAJBZG010000005.1"/>
</dbReference>
<feature type="domain" description="WYL" evidence="1">
    <location>
        <begin position="119"/>
        <end position="185"/>
    </location>
</feature>
<comment type="caution">
    <text evidence="3">The sequence shown here is derived from an EMBL/GenBank/DDBJ whole genome shotgun (WGS) entry which is preliminary data.</text>
</comment>
<accession>A0A9X1LJM7</accession>
<dbReference type="InterPro" id="IPR051534">
    <property type="entry name" value="CBASS_pafABC_assoc_protein"/>
</dbReference>
<dbReference type="PANTHER" id="PTHR34580:SF9">
    <property type="entry name" value="SLL5097 PROTEIN"/>
    <property type="match status" value="1"/>
</dbReference>
<dbReference type="AlphaFoldDB" id="A0A9X1LJM7"/>
<dbReference type="InterPro" id="IPR057727">
    <property type="entry name" value="WCX_dom"/>
</dbReference>
<dbReference type="PANTHER" id="PTHR34580">
    <property type="match status" value="1"/>
</dbReference>
<dbReference type="PROSITE" id="PS52050">
    <property type="entry name" value="WYL"/>
    <property type="match status" value="1"/>
</dbReference>
<dbReference type="InterPro" id="IPR026881">
    <property type="entry name" value="WYL_dom"/>
</dbReference>
<evidence type="ECO:0000313" key="3">
    <source>
        <dbReference type="EMBL" id="MCB7481598.1"/>
    </source>
</evidence>
<evidence type="ECO:0000259" key="2">
    <source>
        <dbReference type="Pfam" id="PF25583"/>
    </source>
</evidence>
<sequence length="297" mass="35051">MSVRQSLKRYTKIISLLRRRPMSYQEIQDEISLDPDAIDEKLLTSQRTLQRDIIDIASIYEIEIDSNKSTNKYYIKEDVEEIHSRRLRENFEIVNAIRMSRGFGNTLIFEERRHLGTEHMAGLIHAIQNNLFIEFNYIKFWDGSKSNRRVKPIALKEARNRWYLIGMDDKDDRIKNFSLDRIQELIISAEKFKSASYNVAKEFKDSFGIINGTGEKAIEVILSFTLQQGRYIKSLPLHHSQELILENEEEIRFSYFISPTYDFKMEILSYGDQVKVLQPESLRETIFENLTAALNRY</sequence>
<reference evidence="3" key="1">
    <citation type="submission" date="2021-10" db="EMBL/GenBank/DDBJ databases">
        <title>Gramella sp. ASW11-100T, isolated from marine sediment.</title>
        <authorList>
            <person name="Xia C."/>
        </authorList>
    </citation>
    <scope>NUCLEOTIDE SEQUENCE</scope>
    <source>
        <strain evidence="3">ASW11-100</strain>
    </source>
</reference>
<feature type="domain" description="WCX" evidence="2">
    <location>
        <begin position="217"/>
        <end position="294"/>
    </location>
</feature>
<organism evidence="3 4">
    <name type="scientific">Christiangramia sediminis</name>
    <dbReference type="NCBI Taxonomy" id="2881336"/>
    <lineage>
        <taxon>Bacteria</taxon>
        <taxon>Pseudomonadati</taxon>
        <taxon>Bacteroidota</taxon>
        <taxon>Flavobacteriia</taxon>
        <taxon>Flavobacteriales</taxon>
        <taxon>Flavobacteriaceae</taxon>
        <taxon>Christiangramia</taxon>
    </lineage>
</organism>
<gene>
    <name evidence="3" type="ORF">LGQ90_10035</name>
</gene>
<evidence type="ECO:0000313" key="4">
    <source>
        <dbReference type="Proteomes" id="UP001139414"/>
    </source>
</evidence>
<keyword evidence="4" id="KW-1185">Reference proteome</keyword>